<dbReference type="EMBL" id="CP001814">
    <property type="protein sequence ID" value="ACZ91645.1"/>
    <property type="molecule type" value="Genomic_DNA"/>
</dbReference>
<feature type="region of interest" description="Disordered" evidence="1">
    <location>
        <begin position="1"/>
        <end position="46"/>
    </location>
</feature>
<proteinExistence type="predicted"/>
<feature type="compositionally biased region" description="Basic and acidic residues" evidence="1">
    <location>
        <begin position="1"/>
        <end position="38"/>
    </location>
</feature>
<gene>
    <name evidence="2" type="ordered locus">Sros_9014</name>
</gene>
<protein>
    <submittedName>
        <fullName evidence="2">Uncharacterized protein</fullName>
    </submittedName>
</protein>
<dbReference type="KEGG" id="sro:Sros_9014"/>
<dbReference type="Proteomes" id="UP000002029">
    <property type="component" value="Chromosome"/>
</dbReference>
<keyword evidence="3" id="KW-1185">Reference proteome</keyword>
<name>D2B9A0_STRRD</name>
<organism evidence="2 3">
    <name type="scientific">Streptosporangium roseum (strain ATCC 12428 / DSM 43021 / JCM 3005 / KCTC 9067 / NCIMB 10171 / NRRL 2505 / NI 9100)</name>
    <dbReference type="NCBI Taxonomy" id="479432"/>
    <lineage>
        <taxon>Bacteria</taxon>
        <taxon>Bacillati</taxon>
        <taxon>Actinomycetota</taxon>
        <taxon>Actinomycetes</taxon>
        <taxon>Streptosporangiales</taxon>
        <taxon>Streptosporangiaceae</taxon>
        <taxon>Streptosporangium</taxon>
    </lineage>
</organism>
<dbReference type="STRING" id="479432.Sros_9014"/>
<evidence type="ECO:0000313" key="3">
    <source>
        <dbReference type="Proteomes" id="UP000002029"/>
    </source>
</evidence>
<reference evidence="2 3" key="1">
    <citation type="journal article" date="2010" name="Stand. Genomic Sci.">
        <title>Complete genome sequence of Streptosporangium roseum type strain (NI 9100).</title>
        <authorList>
            <person name="Nolan M."/>
            <person name="Sikorski J."/>
            <person name="Jando M."/>
            <person name="Lucas S."/>
            <person name="Lapidus A."/>
            <person name="Glavina Del Rio T."/>
            <person name="Chen F."/>
            <person name="Tice H."/>
            <person name="Pitluck S."/>
            <person name="Cheng J.F."/>
            <person name="Chertkov O."/>
            <person name="Sims D."/>
            <person name="Meincke L."/>
            <person name="Brettin T."/>
            <person name="Han C."/>
            <person name="Detter J.C."/>
            <person name="Bruce D."/>
            <person name="Goodwin L."/>
            <person name="Land M."/>
            <person name="Hauser L."/>
            <person name="Chang Y.J."/>
            <person name="Jeffries C.D."/>
            <person name="Ivanova N."/>
            <person name="Mavromatis K."/>
            <person name="Mikhailova N."/>
            <person name="Chen A."/>
            <person name="Palaniappan K."/>
            <person name="Chain P."/>
            <person name="Rohde M."/>
            <person name="Goker M."/>
            <person name="Bristow J."/>
            <person name="Eisen J.A."/>
            <person name="Markowitz V."/>
            <person name="Hugenholtz P."/>
            <person name="Kyrpides N.C."/>
            <person name="Klenk H.P."/>
        </authorList>
    </citation>
    <scope>NUCLEOTIDE SEQUENCE [LARGE SCALE GENOMIC DNA]</scope>
    <source>
        <strain evidence="3">ATCC 12428 / DSM 43021 / JCM 3005 / NI 9100</strain>
    </source>
</reference>
<dbReference type="HOGENOM" id="CLU_3189701_0_0_11"/>
<dbReference type="AlphaFoldDB" id="D2B9A0"/>
<evidence type="ECO:0000313" key="2">
    <source>
        <dbReference type="EMBL" id="ACZ91645.1"/>
    </source>
</evidence>
<evidence type="ECO:0000256" key="1">
    <source>
        <dbReference type="SAM" id="MobiDB-lite"/>
    </source>
</evidence>
<sequence length="46" mass="5109">MLKEREDRHPVPRDESARIGGETEHAPRARRPVGDRTGDLSLGSEA</sequence>
<accession>D2B9A0</accession>